<dbReference type="AlphaFoldDB" id="E1F9R3"/>
<accession>E1F9R3</accession>
<feature type="transmembrane region" description="Helical" evidence="1">
    <location>
        <begin position="403"/>
        <end position="422"/>
    </location>
</feature>
<protein>
    <recommendedName>
        <fullName evidence="5">Variant-specific surface protein</fullName>
    </recommendedName>
</protein>
<keyword evidence="1" id="KW-1133">Transmembrane helix</keyword>
<name>E1F9R3_GIAIA</name>
<dbReference type="EMBL" id="ACVC01000758">
    <property type="protein sequence ID" value="EFO60801.1"/>
    <property type="molecule type" value="Genomic_DNA"/>
</dbReference>
<evidence type="ECO:0000313" key="4">
    <source>
        <dbReference type="Proteomes" id="UP000008974"/>
    </source>
</evidence>
<dbReference type="VEuPathDB" id="GiardiaDB:GLP15_4869"/>
<feature type="transmembrane region" description="Helical" evidence="1">
    <location>
        <begin position="310"/>
        <end position="331"/>
    </location>
</feature>
<dbReference type="InterPro" id="IPR052798">
    <property type="entry name" value="Giardia_VSA"/>
</dbReference>
<keyword evidence="2" id="KW-0732">Signal</keyword>
<proteinExistence type="predicted"/>
<evidence type="ECO:0000256" key="2">
    <source>
        <dbReference type="SAM" id="SignalP"/>
    </source>
</evidence>
<dbReference type="OrthoDB" id="409374at2759"/>
<feature type="chain" id="PRO_5003145103" description="Variant-specific surface protein" evidence="2">
    <location>
        <begin position="22"/>
        <end position="423"/>
    </location>
</feature>
<evidence type="ECO:0008006" key="5">
    <source>
        <dbReference type="Google" id="ProtNLM"/>
    </source>
</evidence>
<feature type="signal peptide" evidence="2">
    <location>
        <begin position="1"/>
        <end position="21"/>
    </location>
</feature>
<reference evidence="3 4" key="1">
    <citation type="journal article" date="2010" name="BMC Genomics">
        <title>Genome analysis and comparative genomics of a Giardia intestinalis assemblage E isolate.</title>
        <authorList>
            <person name="Jerlstrom-Hultqvist J."/>
            <person name="Franzen O."/>
            <person name="Ankarklev J."/>
            <person name="Xu F."/>
            <person name="Nohynkova E."/>
            <person name="Andersson J.O."/>
            <person name="Svard S.G."/>
            <person name="Andersson B."/>
        </authorList>
    </citation>
    <scope>NUCLEOTIDE SEQUENCE [LARGE SCALE GENOMIC DNA]</scope>
    <source>
        <strain evidence="3 4">P15</strain>
    </source>
</reference>
<feature type="transmembrane region" description="Helical" evidence="1">
    <location>
        <begin position="352"/>
        <end position="383"/>
    </location>
</feature>
<gene>
    <name evidence="3" type="ORF">GLP15_4869</name>
</gene>
<dbReference type="PANTHER" id="PTHR23275">
    <property type="entry name" value="CABRIOLET.-RELATED"/>
    <property type="match status" value="1"/>
</dbReference>
<sequence>MSVLFLFSVAIINRAAQPGDGSTPYKNAYHVACTGYKPDCVQDKCVSFGRGVTLCTECTSGKVPINGGCVGKDDTDLSIDISICNQEDSGNGGKRCASCTGEPTSRSDAYFLFYGGCYNKNEWPGSHICKTVSNGMCSVCETDYENIFMNPDADAEEKCILCGDTVGFNGKAGIDGCSTCVSLSKDPTPNNAASTASIQCTSCLDDSKAPIDGVCTDIGSNKCENGYCTHCAVGYVYHKGGCHSKEQEGNNICAEENQIEIAGYSACKQCASASEAPHNGNCGPTTAKGSCNKDTSSGKCTACNKNSPGLTVFFMKGVVTILATSLAAVFAQKLSTVNALPVMKRKDIIRRILDAVDVMLPFPTVLCAFPVPILLILLSVLVVKMGNTQPWAGLLVLTRAPQIIQVAAMRMAFVVAIVAQALI</sequence>
<dbReference type="Proteomes" id="UP000008974">
    <property type="component" value="Unassembled WGS sequence"/>
</dbReference>
<evidence type="ECO:0000256" key="1">
    <source>
        <dbReference type="SAM" id="Phobius"/>
    </source>
</evidence>
<keyword evidence="1" id="KW-0812">Transmembrane</keyword>
<keyword evidence="1" id="KW-0472">Membrane</keyword>
<evidence type="ECO:0000313" key="3">
    <source>
        <dbReference type="EMBL" id="EFO60801.1"/>
    </source>
</evidence>
<dbReference type="PANTHER" id="PTHR23275:SF100">
    <property type="entry name" value="EGF-LIKE DOMAIN-CONTAINING PROTEIN"/>
    <property type="match status" value="1"/>
</dbReference>
<comment type="caution">
    <text evidence="3">The sequence shown here is derived from an EMBL/GenBank/DDBJ whole genome shotgun (WGS) entry which is preliminary data.</text>
</comment>
<organism evidence="3 4">
    <name type="scientific">Giardia intestinalis (strain P15)</name>
    <name type="common">Giardia lamblia</name>
    <dbReference type="NCBI Taxonomy" id="658858"/>
    <lineage>
        <taxon>Eukaryota</taxon>
        <taxon>Metamonada</taxon>
        <taxon>Diplomonadida</taxon>
        <taxon>Hexamitidae</taxon>
        <taxon>Giardiinae</taxon>
        <taxon>Giardia</taxon>
    </lineage>
</organism>